<protein>
    <recommendedName>
        <fullName evidence="3">Fis family transcriptional regulator</fullName>
    </recommendedName>
</protein>
<sequence length="167" mass="17678">MDLEFFLADLASRLEAVERAGLAQEAAELAEAERATVALAQRLCAAQGLAVGCVFSDGARLTGCVQEAGKNVLVLEETTRVHYVQVPRITAVTGLKMSASDLGGVSAKRTLGFYARQLARARRRVIVKAAGTYAGLLVNVGADVLDLRADNGILTVSTRQVDYVTAL</sequence>
<dbReference type="STRING" id="52770.BSZ40_04865"/>
<gene>
    <name evidence="1" type="ORF">BSZ40_04865</name>
</gene>
<reference evidence="2" key="1">
    <citation type="submission" date="2016-12" db="EMBL/GenBank/DDBJ databases">
        <authorList>
            <person name="Meng X."/>
        </authorList>
    </citation>
    <scope>NUCLEOTIDE SEQUENCE [LARGE SCALE GENOMIC DNA]</scope>
    <source>
        <strain evidence="2">DSM 20732</strain>
    </source>
</reference>
<evidence type="ECO:0008006" key="3">
    <source>
        <dbReference type="Google" id="ProtNLM"/>
    </source>
</evidence>
<keyword evidence="2" id="KW-1185">Reference proteome</keyword>
<comment type="caution">
    <text evidence="1">The sequence shown here is derived from an EMBL/GenBank/DDBJ whole genome shotgun (WGS) entry which is preliminary data.</text>
</comment>
<dbReference type="EMBL" id="MQVS01000004">
    <property type="protein sequence ID" value="OKL51822.1"/>
    <property type="molecule type" value="Genomic_DNA"/>
</dbReference>
<accession>A0A1Q5PWH7</accession>
<evidence type="ECO:0000313" key="1">
    <source>
        <dbReference type="EMBL" id="OKL51822.1"/>
    </source>
</evidence>
<dbReference type="RefSeq" id="WP_073823891.1">
    <property type="nucleotide sequence ID" value="NZ_JAUNKL010000002.1"/>
</dbReference>
<proteinExistence type="predicted"/>
<dbReference type="AlphaFoldDB" id="A0A1Q5PWH7"/>
<organism evidence="1 2">
    <name type="scientific">Buchananella hordeovulneris</name>
    <dbReference type="NCBI Taxonomy" id="52770"/>
    <lineage>
        <taxon>Bacteria</taxon>
        <taxon>Bacillati</taxon>
        <taxon>Actinomycetota</taxon>
        <taxon>Actinomycetes</taxon>
        <taxon>Actinomycetales</taxon>
        <taxon>Actinomycetaceae</taxon>
        <taxon>Buchananella</taxon>
    </lineage>
</organism>
<name>A0A1Q5PWH7_9ACTO</name>
<evidence type="ECO:0000313" key="2">
    <source>
        <dbReference type="Proteomes" id="UP000185612"/>
    </source>
</evidence>
<dbReference type="Proteomes" id="UP000185612">
    <property type="component" value="Unassembled WGS sequence"/>
</dbReference>